<feature type="compositionally biased region" description="Polar residues" evidence="1">
    <location>
        <begin position="188"/>
        <end position="212"/>
    </location>
</feature>
<dbReference type="EMBL" id="FR695864">
    <property type="protein sequence ID" value="CBX27147.1"/>
    <property type="molecule type" value="Genomic_DNA"/>
</dbReference>
<evidence type="ECO:0000256" key="1">
    <source>
        <dbReference type="SAM" id="MobiDB-lite"/>
    </source>
</evidence>
<reference evidence="2" key="1">
    <citation type="journal article" date="2011" name="Environ. Microbiol.">
        <title>Genomic insights into the metabolic potential of the polycyclic aromatic hydrocarbon degrading sulfate-reducing Deltaproteobacterium N47.</title>
        <authorList>
            <person name="Bergmann F."/>
            <person name="Selesi D."/>
            <person name="Weinmaier T."/>
            <person name="Tischler P."/>
            <person name="Rattei T."/>
            <person name="Meckenstock R.U."/>
        </authorList>
    </citation>
    <scope>NUCLEOTIDE SEQUENCE</scope>
</reference>
<accession>E1Y9A3</accession>
<dbReference type="AlphaFoldDB" id="E1Y9A3"/>
<name>E1Y9A3_9BACT</name>
<protein>
    <submittedName>
        <fullName evidence="2">Uncharacterized protein</fullName>
    </submittedName>
</protein>
<gene>
    <name evidence="2" type="ORF">N47_A11760</name>
</gene>
<feature type="compositionally biased region" description="Low complexity" evidence="1">
    <location>
        <begin position="175"/>
        <end position="187"/>
    </location>
</feature>
<organism evidence="2">
    <name type="scientific">uncultured Desulfobacterium sp</name>
    <dbReference type="NCBI Taxonomy" id="201089"/>
    <lineage>
        <taxon>Bacteria</taxon>
        <taxon>Pseudomonadati</taxon>
        <taxon>Thermodesulfobacteriota</taxon>
        <taxon>Desulfobacteria</taxon>
        <taxon>Desulfobacterales</taxon>
        <taxon>Desulfobacteriaceae</taxon>
        <taxon>Desulfobacterium</taxon>
        <taxon>environmental samples</taxon>
    </lineage>
</organism>
<evidence type="ECO:0000313" key="2">
    <source>
        <dbReference type="EMBL" id="CBX27147.1"/>
    </source>
</evidence>
<proteinExistence type="predicted"/>
<feature type="region of interest" description="Disordered" evidence="1">
    <location>
        <begin position="164"/>
        <end position="212"/>
    </location>
</feature>
<sequence>MDMPTERFSEALKRREANRNAILNWIRSNLKLGIDYGQIHVFGKDKCRLAKDGRANECIDPSHWSKPSLWKPGAEKICGMLGLIPRFPNLKEYESSAMRGEDIKVIILKCELHTGSGFVAGEGTGARRIAQDNGDINKSIKMTEKSAHIDATLRVAGLSELFTQDIDDIPPGNGSQAPPFQSPQSQSTGKPSSQQPSRQTGGNNYSKNGHGSGYIQITGNQYNYIMDLIEKAGMSEQELNEQCVKTYGRVLDYISKGDASKLIEWLLKIQ</sequence>